<reference evidence="2" key="1">
    <citation type="submission" date="2022-03" db="EMBL/GenBank/DDBJ databases">
        <title>Draft genome sequence of Aduncisulcus paluster, a free-living microaerophilic Fornicata.</title>
        <authorList>
            <person name="Yuyama I."/>
            <person name="Kume K."/>
            <person name="Tamura T."/>
            <person name="Inagaki Y."/>
            <person name="Hashimoto T."/>
        </authorList>
    </citation>
    <scope>NUCLEOTIDE SEQUENCE</scope>
    <source>
        <strain evidence="2">NY0171</strain>
    </source>
</reference>
<evidence type="ECO:0000313" key="3">
    <source>
        <dbReference type="Proteomes" id="UP001057375"/>
    </source>
</evidence>
<dbReference type="Proteomes" id="UP001057375">
    <property type="component" value="Unassembled WGS sequence"/>
</dbReference>
<evidence type="ECO:0000256" key="1">
    <source>
        <dbReference type="SAM" id="MobiDB-lite"/>
    </source>
</evidence>
<feature type="compositionally biased region" description="Acidic residues" evidence="1">
    <location>
        <begin position="206"/>
        <end position="224"/>
    </location>
</feature>
<evidence type="ECO:0000313" key="2">
    <source>
        <dbReference type="EMBL" id="GKT32005.1"/>
    </source>
</evidence>
<dbReference type="EMBL" id="BQXS01002361">
    <property type="protein sequence ID" value="GKT32005.1"/>
    <property type="molecule type" value="Genomic_DNA"/>
</dbReference>
<evidence type="ECO:0008006" key="4">
    <source>
        <dbReference type="Google" id="ProtNLM"/>
    </source>
</evidence>
<organism evidence="2 3">
    <name type="scientific">Aduncisulcus paluster</name>
    <dbReference type="NCBI Taxonomy" id="2918883"/>
    <lineage>
        <taxon>Eukaryota</taxon>
        <taxon>Metamonada</taxon>
        <taxon>Carpediemonas-like organisms</taxon>
        <taxon>Aduncisulcus</taxon>
    </lineage>
</organism>
<name>A0ABQ5KM35_9EUKA</name>
<feature type="non-terminal residue" evidence="2">
    <location>
        <position position="1"/>
    </location>
</feature>
<comment type="caution">
    <text evidence="2">The sequence shown here is derived from an EMBL/GenBank/DDBJ whole genome shotgun (WGS) entry which is preliminary data.</text>
</comment>
<protein>
    <recommendedName>
        <fullName evidence="4">Chromo domain-containing protein</fullName>
    </recommendedName>
</protein>
<feature type="region of interest" description="Disordered" evidence="1">
    <location>
        <begin position="123"/>
        <end position="291"/>
    </location>
</feature>
<feature type="compositionally biased region" description="Basic residues" evidence="1">
    <location>
        <begin position="246"/>
        <end position="264"/>
    </location>
</feature>
<keyword evidence="3" id="KW-1185">Reference proteome</keyword>
<sequence>KTDTDTIAIQDLKTKKERRIAAARVIPFDDTEFTVAEMIGLSELDSQEFVLEEILGHTRVASGRMKEVDRYRFTVRWLGYKDAYEGETYKSICHTPAFKTYCNTRPALKKIFASAMKGKTGSRRRKKVKWSSNSSIEDEDSFDSSYSDGDESSDSKEEVIETAVLRRSGSRRKPSEKPSQPSKDDTQTQETTDEVNQEDKTQEETQKEEEEDNPSEKEGEEESSERERRGTCRTHVGDDQESSTSKPKKGKPRGRKRKPKKKQKHYDEDSDSDETYQPPAYLRRNTRKTRK</sequence>
<accession>A0ABQ5KM35</accession>
<feature type="compositionally biased region" description="Basic and acidic residues" evidence="1">
    <location>
        <begin position="225"/>
        <end position="238"/>
    </location>
</feature>
<feature type="compositionally biased region" description="Acidic residues" evidence="1">
    <location>
        <begin position="136"/>
        <end position="152"/>
    </location>
</feature>
<proteinExistence type="predicted"/>
<gene>
    <name evidence="2" type="ORF">ADUPG1_002164</name>
</gene>